<keyword evidence="2" id="KW-1185">Reference proteome</keyword>
<comment type="caution">
    <text evidence="1">The sequence shown here is derived from an EMBL/GenBank/DDBJ whole genome shotgun (WGS) entry which is preliminary data.</text>
</comment>
<proteinExistence type="predicted"/>
<sequence>MPPFVPNGVYKIRNVEFSRNVAGLIQGATGGPILGFTDRPGNPNAWWRIRNVGSGGNEIIIENVFARGNFASGDQFPGAQLSSSPDPKVWTIVQQGRGYHLQSPNAEFVWQLTRDGDFAQIVLMPFTAQDNTKWTFDLVGN</sequence>
<evidence type="ECO:0008006" key="3">
    <source>
        <dbReference type="Google" id="ProtNLM"/>
    </source>
</evidence>
<dbReference type="EMBL" id="WHUW01000013">
    <property type="protein sequence ID" value="KAF8439722.1"/>
    <property type="molecule type" value="Genomic_DNA"/>
</dbReference>
<organism evidence="1 2">
    <name type="scientific">Boletus edulis BED1</name>
    <dbReference type="NCBI Taxonomy" id="1328754"/>
    <lineage>
        <taxon>Eukaryota</taxon>
        <taxon>Fungi</taxon>
        <taxon>Dikarya</taxon>
        <taxon>Basidiomycota</taxon>
        <taxon>Agaricomycotina</taxon>
        <taxon>Agaricomycetes</taxon>
        <taxon>Agaricomycetidae</taxon>
        <taxon>Boletales</taxon>
        <taxon>Boletineae</taxon>
        <taxon>Boletaceae</taxon>
        <taxon>Boletoideae</taxon>
        <taxon>Boletus</taxon>
    </lineage>
</organism>
<name>A0AAD4BUD3_BOLED</name>
<gene>
    <name evidence="1" type="ORF">L210DRAFT_3645728</name>
</gene>
<dbReference type="SUPFAM" id="SSF50370">
    <property type="entry name" value="Ricin B-like lectins"/>
    <property type="match status" value="1"/>
</dbReference>
<dbReference type="Gene3D" id="2.80.10.50">
    <property type="match status" value="1"/>
</dbReference>
<evidence type="ECO:0000313" key="2">
    <source>
        <dbReference type="Proteomes" id="UP001194468"/>
    </source>
</evidence>
<dbReference type="Proteomes" id="UP001194468">
    <property type="component" value="Unassembled WGS sequence"/>
</dbReference>
<protein>
    <recommendedName>
        <fullName evidence="3">Ricin B lectin domain-containing protein</fullName>
    </recommendedName>
</protein>
<reference evidence="1" key="1">
    <citation type="submission" date="2019-10" db="EMBL/GenBank/DDBJ databases">
        <authorList>
            <consortium name="DOE Joint Genome Institute"/>
            <person name="Kuo A."/>
            <person name="Miyauchi S."/>
            <person name="Kiss E."/>
            <person name="Drula E."/>
            <person name="Kohler A."/>
            <person name="Sanchez-Garcia M."/>
            <person name="Andreopoulos B."/>
            <person name="Barry K.W."/>
            <person name="Bonito G."/>
            <person name="Buee M."/>
            <person name="Carver A."/>
            <person name="Chen C."/>
            <person name="Cichocki N."/>
            <person name="Clum A."/>
            <person name="Culley D."/>
            <person name="Crous P.W."/>
            <person name="Fauchery L."/>
            <person name="Girlanda M."/>
            <person name="Hayes R."/>
            <person name="Keri Z."/>
            <person name="LaButti K."/>
            <person name="Lipzen A."/>
            <person name="Lombard V."/>
            <person name="Magnuson J."/>
            <person name="Maillard F."/>
            <person name="Morin E."/>
            <person name="Murat C."/>
            <person name="Nolan M."/>
            <person name="Ohm R."/>
            <person name="Pangilinan J."/>
            <person name="Pereira M."/>
            <person name="Perotto S."/>
            <person name="Peter M."/>
            <person name="Riley R."/>
            <person name="Sitrit Y."/>
            <person name="Stielow B."/>
            <person name="Szollosi G."/>
            <person name="Zifcakova L."/>
            <person name="Stursova M."/>
            <person name="Spatafora J.W."/>
            <person name="Tedersoo L."/>
            <person name="Vaario L.-M."/>
            <person name="Yamada A."/>
            <person name="Yan M."/>
            <person name="Wang P."/>
            <person name="Xu J."/>
            <person name="Bruns T."/>
            <person name="Baldrian P."/>
            <person name="Vilgalys R."/>
            <person name="Henrissat B."/>
            <person name="Grigoriev I.V."/>
            <person name="Hibbett D."/>
            <person name="Nagy L.G."/>
            <person name="Martin F.M."/>
        </authorList>
    </citation>
    <scope>NUCLEOTIDE SEQUENCE</scope>
    <source>
        <strain evidence="1">BED1</strain>
    </source>
</reference>
<evidence type="ECO:0000313" key="1">
    <source>
        <dbReference type="EMBL" id="KAF8439722.1"/>
    </source>
</evidence>
<accession>A0AAD4BUD3</accession>
<dbReference type="AlphaFoldDB" id="A0AAD4BUD3"/>
<dbReference type="InterPro" id="IPR035992">
    <property type="entry name" value="Ricin_B-like_lectins"/>
</dbReference>
<reference evidence="1" key="2">
    <citation type="journal article" date="2020" name="Nat. Commun.">
        <title>Large-scale genome sequencing of mycorrhizal fungi provides insights into the early evolution of symbiotic traits.</title>
        <authorList>
            <person name="Miyauchi S."/>
            <person name="Kiss E."/>
            <person name="Kuo A."/>
            <person name="Drula E."/>
            <person name="Kohler A."/>
            <person name="Sanchez-Garcia M."/>
            <person name="Morin E."/>
            <person name="Andreopoulos B."/>
            <person name="Barry K.W."/>
            <person name="Bonito G."/>
            <person name="Buee M."/>
            <person name="Carver A."/>
            <person name="Chen C."/>
            <person name="Cichocki N."/>
            <person name="Clum A."/>
            <person name="Culley D."/>
            <person name="Crous P.W."/>
            <person name="Fauchery L."/>
            <person name="Girlanda M."/>
            <person name="Hayes R.D."/>
            <person name="Keri Z."/>
            <person name="LaButti K."/>
            <person name="Lipzen A."/>
            <person name="Lombard V."/>
            <person name="Magnuson J."/>
            <person name="Maillard F."/>
            <person name="Murat C."/>
            <person name="Nolan M."/>
            <person name="Ohm R.A."/>
            <person name="Pangilinan J."/>
            <person name="Pereira M.F."/>
            <person name="Perotto S."/>
            <person name="Peter M."/>
            <person name="Pfister S."/>
            <person name="Riley R."/>
            <person name="Sitrit Y."/>
            <person name="Stielow J.B."/>
            <person name="Szollosi G."/>
            <person name="Zifcakova L."/>
            <person name="Stursova M."/>
            <person name="Spatafora J.W."/>
            <person name="Tedersoo L."/>
            <person name="Vaario L.M."/>
            <person name="Yamada A."/>
            <person name="Yan M."/>
            <person name="Wang P."/>
            <person name="Xu J."/>
            <person name="Bruns T."/>
            <person name="Baldrian P."/>
            <person name="Vilgalys R."/>
            <person name="Dunand C."/>
            <person name="Henrissat B."/>
            <person name="Grigoriev I.V."/>
            <person name="Hibbett D."/>
            <person name="Nagy L.G."/>
            <person name="Martin F.M."/>
        </authorList>
    </citation>
    <scope>NUCLEOTIDE SEQUENCE</scope>
    <source>
        <strain evidence="1">BED1</strain>
    </source>
</reference>